<evidence type="ECO:0000256" key="4">
    <source>
        <dbReference type="PIRSR" id="PIRSR617939-2"/>
    </source>
</evidence>
<dbReference type="InterPro" id="IPR017939">
    <property type="entry name" value="G-Glutamylcylcotransferase"/>
</dbReference>
<keyword evidence="6" id="KW-1185">Reference proteome</keyword>
<dbReference type="SUPFAM" id="SSF110857">
    <property type="entry name" value="Gamma-glutamyl cyclotransferase-like"/>
    <property type="match status" value="1"/>
</dbReference>
<evidence type="ECO:0000313" key="6">
    <source>
        <dbReference type="Proteomes" id="UP000694846"/>
    </source>
</evidence>
<evidence type="ECO:0000256" key="1">
    <source>
        <dbReference type="ARBA" id="ARBA00012346"/>
    </source>
</evidence>
<sequence>MNVIGNMFLYFAYGSNLLSQRIHINNPTAVRIGPGKLNGYRLDFDLQSKFWEGSVATIVPDETEHVWGAVWQLDVSDMKHLDKQEASYLSFEANVIMSDGNSTLCRSYMLKNHLIKQIPLPPKRRPSKMYLKTIRLGANESSLPLDYIKFLNDIPDNGREGPTMPWSSS</sequence>
<keyword evidence="2" id="KW-0456">Lyase</keyword>
<feature type="binding site" evidence="4">
    <location>
        <position position="130"/>
    </location>
    <ligand>
        <name>substrate</name>
    </ligand>
</feature>
<evidence type="ECO:0000313" key="5">
    <source>
        <dbReference type="EMBL" id="MBY72380.1"/>
    </source>
</evidence>
<dbReference type="Gene3D" id="3.10.490.10">
    <property type="entry name" value="Gamma-glutamyl cyclotransferase-like"/>
    <property type="match status" value="1"/>
</dbReference>
<dbReference type="PANTHER" id="PTHR12935:SF0">
    <property type="entry name" value="GAMMA-GLUTAMYLCYCLOTRANSFERASE"/>
    <property type="match status" value="1"/>
</dbReference>
<evidence type="ECO:0000256" key="3">
    <source>
        <dbReference type="PIRSR" id="PIRSR617939-1"/>
    </source>
</evidence>
<dbReference type="Proteomes" id="UP000694846">
    <property type="component" value="Unplaced"/>
</dbReference>
<evidence type="ECO:0000256" key="2">
    <source>
        <dbReference type="ARBA" id="ARBA00023239"/>
    </source>
</evidence>
<reference evidence="7" key="2">
    <citation type="submission" date="2025-04" db="UniProtKB">
        <authorList>
            <consortium name="RefSeq"/>
        </authorList>
    </citation>
    <scope>IDENTIFICATION</scope>
    <source>
        <tissue evidence="7">Whole body</tissue>
    </source>
</reference>
<proteinExistence type="predicted"/>
<dbReference type="GO" id="GO:0003839">
    <property type="term" value="F:gamma-glutamylcyclotransferase activity"/>
    <property type="evidence" value="ECO:0007669"/>
    <property type="project" value="UniProtKB-EC"/>
</dbReference>
<dbReference type="InterPro" id="IPR036568">
    <property type="entry name" value="GGCT-like_sf"/>
</dbReference>
<name>A0A2S2Q453_9HEMI</name>
<keyword evidence="5" id="KW-0808">Transferase</keyword>
<organism evidence="5">
    <name type="scientific">Sipha flava</name>
    <name type="common">yellow sugarcane aphid</name>
    <dbReference type="NCBI Taxonomy" id="143950"/>
    <lineage>
        <taxon>Eukaryota</taxon>
        <taxon>Metazoa</taxon>
        <taxon>Ecdysozoa</taxon>
        <taxon>Arthropoda</taxon>
        <taxon>Hexapoda</taxon>
        <taxon>Insecta</taxon>
        <taxon>Pterygota</taxon>
        <taxon>Neoptera</taxon>
        <taxon>Paraneoptera</taxon>
        <taxon>Hemiptera</taxon>
        <taxon>Sternorrhyncha</taxon>
        <taxon>Aphidomorpha</taxon>
        <taxon>Aphidoidea</taxon>
        <taxon>Aphididae</taxon>
        <taxon>Sipha</taxon>
    </lineage>
</organism>
<reference evidence="5" key="1">
    <citation type="submission" date="2018-04" db="EMBL/GenBank/DDBJ databases">
        <title>Transcriptome assembly of Sipha flava.</title>
        <authorList>
            <person name="Scully E.D."/>
            <person name="Geib S.M."/>
            <person name="Palmer N.A."/>
            <person name="Koch K."/>
            <person name="Bradshaw J."/>
            <person name="Heng-Moss T."/>
            <person name="Sarath G."/>
        </authorList>
    </citation>
    <scope>NUCLEOTIDE SEQUENCE</scope>
</reference>
<accession>A0A2S2Q453</accession>
<gene>
    <name evidence="5" type="primary">GGCT</name>
    <name evidence="7" type="synonym">LOC112684512</name>
    <name evidence="5" type="ORF">g.32065</name>
</gene>
<dbReference type="Pfam" id="PF13772">
    <property type="entry name" value="AIG2_2"/>
    <property type="match status" value="1"/>
</dbReference>
<dbReference type="RefSeq" id="XP_025411849.1">
    <property type="nucleotide sequence ID" value="XM_025556064.1"/>
</dbReference>
<feature type="binding site" evidence="4">
    <location>
        <begin position="10"/>
        <end position="15"/>
    </location>
    <ligand>
        <name>substrate</name>
    </ligand>
</feature>
<dbReference type="EMBL" id="GGMS01003177">
    <property type="protein sequence ID" value="MBY72380.1"/>
    <property type="molecule type" value="Transcribed_RNA"/>
</dbReference>
<dbReference type="AlphaFoldDB" id="A0A2S2Q453"/>
<protein>
    <recommendedName>
        <fullName evidence="1">gamma-glutamylcyclotransferase</fullName>
        <ecNumber evidence="1">4.3.2.9</ecNumber>
    </recommendedName>
</protein>
<dbReference type="GO" id="GO:0016740">
    <property type="term" value="F:transferase activity"/>
    <property type="evidence" value="ECO:0007669"/>
    <property type="project" value="UniProtKB-KW"/>
</dbReference>
<feature type="active site" description="Proton acceptor" evidence="3">
    <location>
        <position position="85"/>
    </location>
</feature>
<dbReference type="CDD" id="cd06661">
    <property type="entry name" value="GGCT_like"/>
    <property type="match status" value="1"/>
</dbReference>
<dbReference type="EC" id="4.3.2.9" evidence="1"/>
<dbReference type="OrthoDB" id="2924818at2759"/>
<dbReference type="InterPro" id="IPR013024">
    <property type="entry name" value="GGCT-like"/>
</dbReference>
<dbReference type="PANTHER" id="PTHR12935">
    <property type="entry name" value="GAMMA-GLUTAMYLCYCLOTRANSFERASE"/>
    <property type="match status" value="1"/>
</dbReference>
<evidence type="ECO:0000313" key="7">
    <source>
        <dbReference type="RefSeq" id="XP_025411849.1"/>
    </source>
</evidence>